<evidence type="ECO:0000313" key="2">
    <source>
        <dbReference type="Proteomes" id="UP000053477"/>
    </source>
</evidence>
<gene>
    <name evidence="1" type="ORF">SCHPADRAFT_946306</name>
</gene>
<proteinExistence type="predicted"/>
<reference evidence="1 2" key="1">
    <citation type="submission" date="2015-04" db="EMBL/GenBank/DDBJ databases">
        <title>Complete genome sequence of Schizopora paradoxa KUC8140, a cosmopolitan wood degrader in East Asia.</title>
        <authorList>
            <consortium name="DOE Joint Genome Institute"/>
            <person name="Min B."/>
            <person name="Park H."/>
            <person name="Jang Y."/>
            <person name="Kim J.-J."/>
            <person name="Kim K.H."/>
            <person name="Pangilinan J."/>
            <person name="Lipzen A."/>
            <person name="Riley R."/>
            <person name="Grigoriev I.V."/>
            <person name="Spatafora J.W."/>
            <person name="Choi I.-G."/>
        </authorList>
    </citation>
    <scope>NUCLEOTIDE SEQUENCE [LARGE SCALE GENOMIC DNA]</scope>
    <source>
        <strain evidence="1 2">KUC8140</strain>
    </source>
</reference>
<dbReference type="Proteomes" id="UP000053477">
    <property type="component" value="Unassembled WGS sequence"/>
</dbReference>
<protein>
    <submittedName>
        <fullName evidence="1">Uncharacterized protein</fullName>
    </submittedName>
</protein>
<name>A0A0H2R4C3_9AGAM</name>
<dbReference type="InParanoid" id="A0A0H2R4C3"/>
<sequence>MNEQSTYIFQRISSFPLAISGIFLGADNNDPVPVSVRAKISGNGSDVIDLLFDRYIVGDLRTVTVEATFPDAETLILTAFISTAEGELYDKNKALSNFVGTEKRMGDVLLLKHRPEGRKRFQSISAAEWNLIRMVMTDHEHLL</sequence>
<accession>A0A0H2R4C3</accession>
<organism evidence="1 2">
    <name type="scientific">Schizopora paradoxa</name>
    <dbReference type="NCBI Taxonomy" id="27342"/>
    <lineage>
        <taxon>Eukaryota</taxon>
        <taxon>Fungi</taxon>
        <taxon>Dikarya</taxon>
        <taxon>Basidiomycota</taxon>
        <taxon>Agaricomycotina</taxon>
        <taxon>Agaricomycetes</taxon>
        <taxon>Hymenochaetales</taxon>
        <taxon>Schizoporaceae</taxon>
        <taxon>Schizopora</taxon>
    </lineage>
</organism>
<evidence type="ECO:0000313" key="1">
    <source>
        <dbReference type="EMBL" id="KLO06182.1"/>
    </source>
</evidence>
<dbReference type="EMBL" id="KQ086229">
    <property type="protein sequence ID" value="KLO06182.1"/>
    <property type="molecule type" value="Genomic_DNA"/>
</dbReference>
<keyword evidence="2" id="KW-1185">Reference proteome</keyword>
<dbReference type="AlphaFoldDB" id="A0A0H2R4C3"/>